<keyword evidence="6" id="KW-0862">Zinc</keyword>
<evidence type="ECO:0000256" key="6">
    <source>
        <dbReference type="ARBA" id="ARBA00022833"/>
    </source>
</evidence>
<dbReference type="Pfam" id="PF07687">
    <property type="entry name" value="M20_dimer"/>
    <property type="match status" value="1"/>
</dbReference>
<dbReference type="Proteomes" id="UP000824150">
    <property type="component" value="Unassembled WGS sequence"/>
</dbReference>
<dbReference type="PANTHER" id="PTHR42994">
    <property type="entry name" value="PEPTIDASE T"/>
    <property type="match status" value="1"/>
</dbReference>
<evidence type="ECO:0000256" key="3">
    <source>
        <dbReference type="ARBA" id="ARBA00022670"/>
    </source>
</evidence>
<reference evidence="10" key="2">
    <citation type="submission" date="2021-04" db="EMBL/GenBank/DDBJ databases">
        <authorList>
            <person name="Gilroy R."/>
        </authorList>
    </citation>
    <scope>NUCLEOTIDE SEQUENCE</scope>
    <source>
        <strain evidence="10">687</strain>
    </source>
</reference>
<keyword evidence="4" id="KW-0479">Metal-binding</keyword>
<evidence type="ECO:0000313" key="11">
    <source>
        <dbReference type="Proteomes" id="UP000824150"/>
    </source>
</evidence>
<comment type="similarity">
    <text evidence="2">Belongs to the peptidase M20B family.</text>
</comment>
<dbReference type="Gene3D" id="3.30.70.360">
    <property type="match status" value="1"/>
</dbReference>
<comment type="cofactor">
    <cofactor evidence="1">
        <name>Zn(2+)</name>
        <dbReference type="ChEBI" id="CHEBI:29105"/>
    </cofactor>
</comment>
<keyword evidence="3" id="KW-0645">Protease</keyword>
<dbReference type="PANTHER" id="PTHR42994:SF1">
    <property type="entry name" value="PEPTIDASE T"/>
    <property type="match status" value="1"/>
</dbReference>
<dbReference type="Pfam" id="PF01546">
    <property type="entry name" value="Peptidase_M20"/>
    <property type="match status" value="1"/>
</dbReference>
<dbReference type="SUPFAM" id="SSF53187">
    <property type="entry name" value="Zn-dependent exopeptidases"/>
    <property type="match status" value="1"/>
</dbReference>
<evidence type="ECO:0000256" key="7">
    <source>
        <dbReference type="ARBA" id="ARBA00023049"/>
    </source>
</evidence>
<dbReference type="PROSITE" id="PS00759">
    <property type="entry name" value="ARGE_DAPE_CPG2_2"/>
    <property type="match status" value="1"/>
</dbReference>
<comment type="caution">
    <text evidence="10">The sequence shown here is derived from an EMBL/GenBank/DDBJ whole genome shotgun (WGS) entry which is preliminary data.</text>
</comment>
<evidence type="ECO:0000259" key="9">
    <source>
        <dbReference type="Pfam" id="PF07687"/>
    </source>
</evidence>
<dbReference type="InterPro" id="IPR036264">
    <property type="entry name" value="Bact_exopeptidase_dim_dom"/>
</dbReference>
<keyword evidence="5 10" id="KW-0378">Hydrolase</keyword>
<evidence type="ECO:0000256" key="1">
    <source>
        <dbReference type="ARBA" id="ARBA00001947"/>
    </source>
</evidence>
<evidence type="ECO:0000256" key="4">
    <source>
        <dbReference type="ARBA" id="ARBA00022723"/>
    </source>
</evidence>
<dbReference type="NCBIfam" id="NF003976">
    <property type="entry name" value="PRK05469.1"/>
    <property type="match status" value="1"/>
</dbReference>
<evidence type="ECO:0000256" key="5">
    <source>
        <dbReference type="ARBA" id="ARBA00022801"/>
    </source>
</evidence>
<organism evidence="10 11">
    <name type="scientific">Candidatus Anaerobiospirillum merdipullorum</name>
    <dbReference type="NCBI Taxonomy" id="2838450"/>
    <lineage>
        <taxon>Bacteria</taxon>
        <taxon>Pseudomonadati</taxon>
        <taxon>Pseudomonadota</taxon>
        <taxon>Gammaproteobacteria</taxon>
        <taxon>Aeromonadales</taxon>
        <taxon>Succinivibrionaceae</taxon>
        <taxon>Anaerobiospirillum</taxon>
    </lineage>
</organism>
<dbReference type="NCBIfam" id="TIGR01882">
    <property type="entry name" value="peptidase-T"/>
    <property type="match status" value="1"/>
</dbReference>
<dbReference type="Gene3D" id="3.40.630.10">
    <property type="entry name" value="Zn peptidases"/>
    <property type="match status" value="1"/>
</dbReference>
<dbReference type="PROSITE" id="PS00758">
    <property type="entry name" value="ARGE_DAPE_CPG2_1"/>
    <property type="match status" value="1"/>
</dbReference>
<feature type="domain" description="Peptidase M20 dimerisation" evidence="9">
    <location>
        <begin position="231"/>
        <end position="331"/>
    </location>
</feature>
<dbReference type="InterPro" id="IPR002933">
    <property type="entry name" value="Peptidase_M20"/>
</dbReference>
<gene>
    <name evidence="10" type="primary">pepT</name>
    <name evidence="10" type="ORF">IAA31_03750</name>
</gene>
<evidence type="ECO:0000313" key="10">
    <source>
        <dbReference type="EMBL" id="MBU3826586.1"/>
    </source>
</evidence>
<dbReference type="NCBIfam" id="NF009920">
    <property type="entry name" value="PRK13381.1"/>
    <property type="match status" value="1"/>
</dbReference>
<evidence type="ECO:0000256" key="2">
    <source>
        <dbReference type="ARBA" id="ARBA00009692"/>
    </source>
</evidence>
<dbReference type="InterPro" id="IPR001261">
    <property type="entry name" value="ArgE/DapE_CS"/>
</dbReference>
<dbReference type="EMBL" id="JAHLFG010000038">
    <property type="protein sequence ID" value="MBU3826586.1"/>
    <property type="molecule type" value="Genomic_DNA"/>
</dbReference>
<name>A0A9E2KMN1_9GAMM</name>
<dbReference type="InterPro" id="IPR011650">
    <property type="entry name" value="Peptidase_M20_dimer"/>
</dbReference>
<dbReference type="GO" id="GO:0045148">
    <property type="term" value="F:tripeptide aminopeptidase activity"/>
    <property type="evidence" value="ECO:0007669"/>
    <property type="project" value="UniProtKB-UniRule"/>
</dbReference>
<dbReference type="AlphaFoldDB" id="A0A9E2KMN1"/>
<dbReference type="GO" id="GO:0008270">
    <property type="term" value="F:zinc ion binding"/>
    <property type="evidence" value="ECO:0007669"/>
    <property type="project" value="InterPro"/>
</dbReference>
<keyword evidence="10" id="KW-0031">Aminopeptidase</keyword>
<dbReference type="EC" id="3.4.11.4" evidence="8"/>
<dbReference type="GO" id="GO:0006508">
    <property type="term" value="P:proteolysis"/>
    <property type="evidence" value="ECO:0007669"/>
    <property type="project" value="UniProtKB-UniRule"/>
</dbReference>
<sequence>MSTLIEYPQGPQAVEELAAISPLVDNFLHLIAFDTQADENQCAAPSTPGQLTALKWVHDKIVAYAQATGRSDYKLWQNAQGVLILQLPPTAGCDAAAHLLLLAHIDTAPDCSGKDVKAQVVKAYRGGDIALSSGLRLTTTLCPELKAHVGEDILVTDGTTLLGADDKAGCAVLLTLIQQALHEEFAHGPLSFAFTVDEEIGRSADYVPLEDIGANFGVTIDGCAQGELDVATFNAASCKLTVHGRAIHTGTAYGKLINAVKLASSLVLQLPENQAPESTRDKEGFYHVYKVQGTVEEAQVQLILRDYTKEGLQARKDYISHLAAAMNAQYSDSVSVEFTDQYVNMGAILQQKPQILALCRQAYAQAGVEVHENWVRGGTDGSNLSARGLPCPNIFTGALNCHGPYECLPLGAFHKSLACTQALIKLASKADLTSTTPA</sequence>
<evidence type="ECO:0000256" key="8">
    <source>
        <dbReference type="NCBIfam" id="TIGR01882"/>
    </source>
</evidence>
<keyword evidence="7" id="KW-0482">Metalloprotease</keyword>
<dbReference type="GO" id="GO:0008237">
    <property type="term" value="F:metallopeptidase activity"/>
    <property type="evidence" value="ECO:0007669"/>
    <property type="project" value="UniProtKB-KW"/>
</dbReference>
<proteinExistence type="inferred from homology"/>
<reference evidence="10" key="1">
    <citation type="journal article" date="2021" name="PeerJ">
        <title>Extensive microbial diversity within the chicken gut microbiome revealed by metagenomics and culture.</title>
        <authorList>
            <person name="Gilroy R."/>
            <person name="Ravi A."/>
            <person name="Getino M."/>
            <person name="Pursley I."/>
            <person name="Horton D.L."/>
            <person name="Alikhan N.F."/>
            <person name="Baker D."/>
            <person name="Gharbi K."/>
            <person name="Hall N."/>
            <person name="Watson M."/>
            <person name="Adriaenssens E.M."/>
            <person name="Foster-Nyarko E."/>
            <person name="Jarju S."/>
            <person name="Secka A."/>
            <person name="Antonio M."/>
            <person name="Oren A."/>
            <person name="Chaudhuri R.R."/>
            <person name="La Ragione R."/>
            <person name="Hildebrand F."/>
            <person name="Pallen M.J."/>
        </authorList>
    </citation>
    <scope>NUCLEOTIDE SEQUENCE</scope>
    <source>
        <strain evidence="10">687</strain>
    </source>
</reference>
<accession>A0A9E2KMN1</accession>
<dbReference type="InterPro" id="IPR010161">
    <property type="entry name" value="Peptidase_M20B"/>
</dbReference>
<dbReference type="SUPFAM" id="SSF55031">
    <property type="entry name" value="Bacterial exopeptidase dimerisation domain"/>
    <property type="match status" value="1"/>
</dbReference>
<dbReference type="GO" id="GO:0006518">
    <property type="term" value="P:peptide metabolic process"/>
    <property type="evidence" value="ECO:0007669"/>
    <property type="project" value="InterPro"/>
</dbReference>
<protein>
    <recommendedName>
        <fullName evidence="8">Peptidase T</fullName>
        <ecNumber evidence="8">3.4.11.4</ecNumber>
    </recommendedName>
</protein>